<dbReference type="AlphaFoldDB" id="A0A6M3XG89"/>
<name>A0A6M3XG89_9ZZZZ</name>
<evidence type="ECO:0000256" key="1">
    <source>
        <dbReference type="SAM" id="Coils"/>
    </source>
</evidence>
<evidence type="ECO:0000313" key="2">
    <source>
        <dbReference type="EMBL" id="QJH96736.1"/>
    </source>
</evidence>
<accession>A0A6M3XG89</accession>
<protein>
    <submittedName>
        <fullName evidence="2">Uncharacterized protein</fullName>
    </submittedName>
</protein>
<feature type="coiled-coil region" evidence="1">
    <location>
        <begin position="4"/>
        <end position="31"/>
    </location>
</feature>
<organism evidence="2">
    <name type="scientific">viral metagenome</name>
    <dbReference type="NCBI Taxonomy" id="1070528"/>
    <lineage>
        <taxon>unclassified sequences</taxon>
        <taxon>metagenomes</taxon>
        <taxon>organismal metagenomes</taxon>
    </lineage>
</organism>
<reference evidence="2" key="1">
    <citation type="submission" date="2020-03" db="EMBL/GenBank/DDBJ databases">
        <title>The deep terrestrial virosphere.</title>
        <authorList>
            <person name="Holmfeldt K."/>
            <person name="Nilsson E."/>
            <person name="Simone D."/>
            <person name="Lopez-Fernandez M."/>
            <person name="Wu X."/>
            <person name="de Brujin I."/>
            <person name="Lundin D."/>
            <person name="Andersson A."/>
            <person name="Bertilsson S."/>
            <person name="Dopson M."/>
        </authorList>
    </citation>
    <scope>NUCLEOTIDE SEQUENCE</scope>
    <source>
        <strain evidence="2">TM448B00799</strain>
    </source>
</reference>
<sequence length="116" mass="13934">MCWKQEWAQAISNLQKAIEHVEKARGKLIKRRERNEANLKKKGADRYEKKKIEARIEKNQRGQEQCEKIIADLKDWQDQLFRMIHEYGITRSDNPKTVYKLMGKYPVAEKLKEYEP</sequence>
<keyword evidence="1" id="KW-0175">Coiled coil</keyword>
<proteinExistence type="predicted"/>
<gene>
    <name evidence="2" type="ORF">TM448B00799_0010</name>
</gene>
<dbReference type="EMBL" id="MT144660">
    <property type="protein sequence ID" value="QJH96736.1"/>
    <property type="molecule type" value="Genomic_DNA"/>
</dbReference>